<sequence length="78" mass="8454">MLGGLVTAGKYHDQRLAPLDAVHTLARPKVFAHLEHAFTYRLHVAQLGLAQPIVDALPGQPILRPLSQSENSLSSFTA</sequence>
<name>A0A2Z6IFU3_ACIFI</name>
<accession>A0A2Z6IFU3</accession>
<dbReference type="Proteomes" id="UP000280188">
    <property type="component" value="Chromosome"/>
</dbReference>
<organism evidence="1 2">
    <name type="scientific">Acidithiobacillus ferridurans</name>
    <dbReference type="NCBI Taxonomy" id="1232575"/>
    <lineage>
        <taxon>Bacteria</taxon>
        <taxon>Pseudomonadati</taxon>
        <taxon>Pseudomonadota</taxon>
        <taxon>Acidithiobacillia</taxon>
        <taxon>Acidithiobacillales</taxon>
        <taxon>Acidithiobacillaceae</taxon>
        <taxon>Acidithiobacillus</taxon>
    </lineage>
</organism>
<evidence type="ECO:0000313" key="1">
    <source>
        <dbReference type="EMBL" id="BBF64538.1"/>
    </source>
</evidence>
<dbReference type="KEGG" id="afj:AFERRID_07560"/>
<proteinExistence type="predicted"/>
<dbReference type="EMBL" id="AP018795">
    <property type="protein sequence ID" value="BBF64538.1"/>
    <property type="molecule type" value="Genomic_DNA"/>
</dbReference>
<protein>
    <submittedName>
        <fullName evidence="1">Uncharacterized protein</fullName>
    </submittedName>
</protein>
<dbReference type="AlphaFoldDB" id="A0A2Z6IFU3"/>
<reference evidence="1 2" key="1">
    <citation type="journal article" date="2018" name="Microbiol. Resour. Announc.">
        <title>Complete Genome Sequence of Acidithiobacillus ferridurans JCM 18981.</title>
        <authorList>
            <person name="Miyauchi T."/>
            <person name="Kouzuma A."/>
            <person name="Abe T."/>
            <person name="Watanabe K."/>
        </authorList>
    </citation>
    <scope>NUCLEOTIDE SEQUENCE [LARGE SCALE GENOMIC DNA]</scope>
    <source>
        <strain evidence="2">ATCC 33020 / DSM 29468 / JCM 18981 / 11Fe</strain>
    </source>
</reference>
<keyword evidence="2" id="KW-1185">Reference proteome</keyword>
<gene>
    <name evidence="1" type="ORF">AFERRID_07560</name>
</gene>
<evidence type="ECO:0000313" key="2">
    <source>
        <dbReference type="Proteomes" id="UP000280188"/>
    </source>
</evidence>